<proteinExistence type="predicted"/>
<feature type="compositionally biased region" description="Polar residues" evidence="1">
    <location>
        <begin position="236"/>
        <end position="254"/>
    </location>
</feature>
<feature type="region of interest" description="Disordered" evidence="1">
    <location>
        <begin position="132"/>
        <end position="208"/>
    </location>
</feature>
<dbReference type="AlphaFoldDB" id="A0AAW1TEL6"/>
<name>A0AAW1TEL6_9CHLO</name>
<protein>
    <submittedName>
        <fullName evidence="2">Uncharacterized protein</fullName>
    </submittedName>
</protein>
<dbReference type="EMBL" id="JALJOV010000083">
    <property type="protein sequence ID" value="KAK9867501.1"/>
    <property type="molecule type" value="Genomic_DNA"/>
</dbReference>
<feature type="compositionally biased region" description="Low complexity" evidence="1">
    <location>
        <begin position="173"/>
        <end position="202"/>
    </location>
</feature>
<evidence type="ECO:0000256" key="1">
    <source>
        <dbReference type="SAM" id="MobiDB-lite"/>
    </source>
</evidence>
<evidence type="ECO:0000313" key="2">
    <source>
        <dbReference type="EMBL" id="KAK9867501.1"/>
    </source>
</evidence>
<organism evidence="2 3">
    <name type="scientific">Apatococcus fuscideae</name>
    <dbReference type="NCBI Taxonomy" id="2026836"/>
    <lineage>
        <taxon>Eukaryota</taxon>
        <taxon>Viridiplantae</taxon>
        <taxon>Chlorophyta</taxon>
        <taxon>core chlorophytes</taxon>
        <taxon>Trebouxiophyceae</taxon>
        <taxon>Chlorellales</taxon>
        <taxon>Chlorellaceae</taxon>
        <taxon>Apatococcus</taxon>
    </lineage>
</organism>
<evidence type="ECO:0000313" key="3">
    <source>
        <dbReference type="Proteomes" id="UP001485043"/>
    </source>
</evidence>
<dbReference type="Proteomes" id="UP001485043">
    <property type="component" value="Unassembled WGS sequence"/>
</dbReference>
<feature type="region of interest" description="Disordered" evidence="1">
    <location>
        <begin position="221"/>
        <end position="254"/>
    </location>
</feature>
<reference evidence="2 3" key="1">
    <citation type="journal article" date="2024" name="Nat. Commun.">
        <title>Phylogenomics reveals the evolutionary origins of lichenization in chlorophyte algae.</title>
        <authorList>
            <person name="Puginier C."/>
            <person name="Libourel C."/>
            <person name="Otte J."/>
            <person name="Skaloud P."/>
            <person name="Haon M."/>
            <person name="Grisel S."/>
            <person name="Petersen M."/>
            <person name="Berrin J.G."/>
            <person name="Delaux P.M."/>
            <person name="Dal Grande F."/>
            <person name="Keller J."/>
        </authorList>
    </citation>
    <scope>NUCLEOTIDE SEQUENCE [LARGE SCALE GENOMIC DNA]</scope>
    <source>
        <strain evidence="2 3">SAG 2523</strain>
    </source>
</reference>
<keyword evidence="3" id="KW-1185">Reference proteome</keyword>
<accession>A0AAW1TEL6</accession>
<comment type="caution">
    <text evidence="2">The sequence shown here is derived from an EMBL/GenBank/DDBJ whole genome shotgun (WGS) entry which is preliminary data.</text>
</comment>
<gene>
    <name evidence="2" type="ORF">WJX84_004248</name>
</gene>
<sequence length="254" mass="26179">MAALLREQVSQGPDGYILQPVHICGPKLSQVPQNTEQAVHEVISAKMVQFGMHLEAARSSAAEKALPTSLRSLHFELQNVVSLTSGGGGFQLPDRTSDPQTGKEIEANAIHDGDAWLTWQREAQTAPVLAQLDAEPSSPHRQPIASGRPASAKKARLPRPEDAGAEQQQVLQASPAMAAAPAPAAGAAASPTPSARARPATPQSKLKPKMLAFGATATTLSKAPVPPCMDGAALAASQTGNSAGDDTTAASLGK</sequence>